<reference evidence="4" key="1">
    <citation type="submission" date="2023-10" db="EMBL/GenBank/DDBJ databases">
        <title>Screening of Alkalihalophilus pseudofirmusBZ-TG-HK211 and Its Alleviation of Salt Stress on Rapeseed Growth.</title>
        <authorList>
            <person name="Zhao B."/>
            <person name="Guo T."/>
        </authorList>
    </citation>
    <scope>NUCLEOTIDE SEQUENCE</scope>
    <source>
        <strain evidence="4">BZ-TG-HK211</strain>
    </source>
</reference>
<dbReference type="Proteomes" id="UP001285636">
    <property type="component" value="Unassembled WGS sequence"/>
</dbReference>
<organism evidence="4 5">
    <name type="scientific">Alkalihalophilus pseudofirmus</name>
    <name type="common">Bacillus pseudofirmus</name>
    <dbReference type="NCBI Taxonomy" id="79885"/>
    <lineage>
        <taxon>Bacteria</taxon>
        <taxon>Bacillati</taxon>
        <taxon>Bacillota</taxon>
        <taxon>Bacilli</taxon>
        <taxon>Bacillales</taxon>
        <taxon>Bacillaceae</taxon>
        <taxon>Alkalihalophilus</taxon>
    </lineage>
</organism>
<evidence type="ECO:0000256" key="2">
    <source>
        <dbReference type="SAM" id="Coils"/>
    </source>
</evidence>
<gene>
    <name evidence="4" type="ORF">RYX45_13955</name>
</gene>
<protein>
    <submittedName>
        <fullName evidence="4">Flagellar protein FlgN</fullName>
    </submittedName>
</protein>
<dbReference type="SUPFAM" id="SSF140566">
    <property type="entry name" value="FlgN-like"/>
    <property type="match status" value="1"/>
</dbReference>
<dbReference type="InterPro" id="IPR036679">
    <property type="entry name" value="FlgN-like_sf"/>
</dbReference>
<dbReference type="InterPro" id="IPR007809">
    <property type="entry name" value="FlgN-like"/>
</dbReference>
<keyword evidence="4" id="KW-0282">Flagellum</keyword>
<evidence type="ECO:0000256" key="3">
    <source>
        <dbReference type="SAM" id="MobiDB-lite"/>
    </source>
</evidence>
<dbReference type="GO" id="GO:0044780">
    <property type="term" value="P:bacterial-type flagellum assembly"/>
    <property type="evidence" value="ECO:0007669"/>
    <property type="project" value="InterPro"/>
</dbReference>
<dbReference type="AlphaFoldDB" id="A0AAJ2U162"/>
<proteinExistence type="predicted"/>
<sequence length="165" mass="18939">MSAQLVIQALAELLKLHQELNKKALQKLDAIKANDMNALSQVVREETKLIRAVQAADAKRARTAEEFMRHKGEGREDVTVQTLLTYTEGEDRLMIERLQQALLKEVSRLSEQNEQNKELIEESLRFVNLSLDLMVPQSEDVHYQNPTDKQDQTELYSRSAFDSKA</sequence>
<dbReference type="RefSeq" id="WP_323467085.1">
    <property type="nucleotide sequence ID" value="NZ_CP144224.1"/>
</dbReference>
<dbReference type="Gene3D" id="1.20.58.300">
    <property type="entry name" value="FlgN-like"/>
    <property type="match status" value="1"/>
</dbReference>
<evidence type="ECO:0000313" key="5">
    <source>
        <dbReference type="Proteomes" id="UP001285636"/>
    </source>
</evidence>
<evidence type="ECO:0000313" key="4">
    <source>
        <dbReference type="EMBL" id="MDV2886289.1"/>
    </source>
</evidence>
<keyword evidence="4" id="KW-0969">Cilium</keyword>
<dbReference type="EMBL" id="JAWJAY010000003">
    <property type="protein sequence ID" value="MDV2886289.1"/>
    <property type="molecule type" value="Genomic_DNA"/>
</dbReference>
<keyword evidence="4" id="KW-0966">Cell projection</keyword>
<comment type="caution">
    <text evidence="4">The sequence shown here is derived from an EMBL/GenBank/DDBJ whole genome shotgun (WGS) entry which is preliminary data.</text>
</comment>
<feature type="coiled-coil region" evidence="2">
    <location>
        <begin position="7"/>
        <end position="34"/>
    </location>
</feature>
<keyword evidence="1" id="KW-1005">Bacterial flagellum biogenesis</keyword>
<feature type="coiled-coil region" evidence="2">
    <location>
        <begin position="95"/>
        <end position="122"/>
    </location>
</feature>
<keyword evidence="2" id="KW-0175">Coiled coil</keyword>
<evidence type="ECO:0000256" key="1">
    <source>
        <dbReference type="ARBA" id="ARBA00022795"/>
    </source>
</evidence>
<name>A0AAJ2U162_ALKPS</name>
<feature type="region of interest" description="Disordered" evidence="3">
    <location>
        <begin position="141"/>
        <end position="165"/>
    </location>
</feature>
<dbReference type="Pfam" id="PF05130">
    <property type="entry name" value="FlgN"/>
    <property type="match status" value="1"/>
</dbReference>
<accession>A0AAJ2U162</accession>